<sequence>MSLKELNLEEIEQVSGAGTLLGDSIINAVNAGNQFLNTPLISSVGVVFSAVGLGLVHQLADTTGYVASKVGIAVGQALGGNVAETQNHYEKEDSEGLYTLLPTILT</sequence>
<dbReference type="Proteomes" id="UP000516862">
    <property type="component" value="Chromosome"/>
</dbReference>
<reference evidence="2" key="1">
    <citation type="submission" date="2020-09" db="EMBL/GenBank/DDBJ databases">
        <title>Clinical and molecular characterization of Acinetobacter seifertii in Taiwan.</title>
        <authorList>
            <person name="Li L.-H."/>
            <person name="Yang Y.-S."/>
            <person name="Sun J.-R."/>
            <person name="Huang T.-W."/>
            <person name="Huang W.-C."/>
            <person name="Wang Y.-C."/>
            <person name="Kuo T.-H."/>
            <person name="Kuo S.-C."/>
            <person name="Chen T.-L."/>
        </authorList>
    </citation>
    <scope>NUCLEOTIDE SEQUENCE [LARGE SCALE GENOMIC DNA]</scope>
    <source>
        <strain evidence="2">AS73</strain>
    </source>
</reference>
<protein>
    <submittedName>
        <fullName evidence="1">Uncharacterized protein</fullName>
    </submittedName>
</protein>
<evidence type="ECO:0000313" key="1">
    <source>
        <dbReference type="EMBL" id="QNX06860.1"/>
    </source>
</evidence>
<dbReference type="RefSeq" id="WP_151683405.1">
    <property type="nucleotide sequence ID" value="NZ_BKEE01000005.1"/>
</dbReference>
<organism evidence="1 2">
    <name type="scientific">Acinetobacter seifertii</name>
    <dbReference type="NCBI Taxonomy" id="1530123"/>
    <lineage>
        <taxon>Bacteria</taxon>
        <taxon>Pseudomonadati</taxon>
        <taxon>Pseudomonadota</taxon>
        <taxon>Gammaproteobacteria</taxon>
        <taxon>Moraxellales</taxon>
        <taxon>Moraxellaceae</taxon>
        <taxon>Acinetobacter</taxon>
        <taxon>Acinetobacter calcoaceticus/baumannii complex</taxon>
    </lineage>
</organism>
<dbReference type="EMBL" id="CP061561">
    <property type="protein sequence ID" value="QNX06860.1"/>
    <property type="molecule type" value="Genomic_DNA"/>
</dbReference>
<accession>A0A7H2PVH7</accession>
<evidence type="ECO:0000313" key="2">
    <source>
        <dbReference type="Proteomes" id="UP000516862"/>
    </source>
</evidence>
<dbReference type="AlphaFoldDB" id="A0A7H2PVH7"/>
<gene>
    <name evidence="1" type="ORF">IC796_08360</name>
</gene>
<proteinExistence type="predicted"/>
<name>A0A7H2PVH7_9GAMM</name>
<reference evidence="1 2" key="2">
    <citation type="submission" date="2020-09" db="EMBL/GenBank/DDBJ databases">
        <authorList>
            <person name="Chen F.-J."/>
            <person name="Lee Y.-T."/>
        </authorList>
    </citation>
    <scope>NUCLEOTIDE SEQUENCE [LARGE SCALE GENOMIC DNA]</scope>
    <source>
        <strain evidence="1 2">AS73</strain>
    </source>
</reference>